<feature type="compositionally biased region" description="Polar residues" evidence="7">
    <location>
        <begin position="488"/>
        <end position="502"/>
    </location>
</feature>
<evidence type="ECO:0000313" key="9">
    <source>
        <dbReference type="Proteomes" id="UP000515151"/>
    </source>
</evidence>
<reference evidence="9" key="1">
    <citation type="journal article" date="2020" name="Plant Biotechnol. J.">
        <title>The pomegranate (Punica granatum L.) draft genome dissects genetic divergence between soft- and hard-seeded cultivars.</title>
        <authorList>
            <person name="Luo X."/>
            <person name="Li H."/>
            <person name="Wu Z."/>
            <person name="Yao W."/>
            <person name="Zhao P."/>
            <person name="Cao D."/>
            <person name="Yu H."/>
            <person name="Li K."/>
            <person name="Poudel K."/>
            <person name="Zhao D."/>
            <person name="Zhang F."/>
            <person name="Xia X."/>
            <person name="Chen L."/>
            <person name="Wang Q."/>
            <person name="Jing D."/>
            <person name="Cao S."/>
        </authorList>
    </citation>
    <scope>NUCLEOTIDE SEQUENCE [LARGE SCALE GENOMIC DNA]</scope>
    <source>
        <strain evidence="9">cv. Tunisia</strain>
    </source>
</reference>
<evidence type="ECO:0000256" key="2">
    <source>
        <dbReference type="ARBA" id="ARBA00022554"/>
    </source>
</evidence>
<proteinExistence type="predicted"/>
<dbReference type="PROSITE" id="PS50275">
    <property type="entry name" value="SAC"/>
    <property type="match status" value="1"/>
</dbReference>
<evidence type="ECO:0000256" key="3">
    <source>
        <dbReference type="ARBA" id="ARBA00022801"/>
    </source>
</evidence>
<dbReference type="InterPro" id="IPR002013">
    <property type="entry name" value="SAC_dom"/>
</dbReference>
<accession>A0A6P8CU38</accession>
<evidence type="ECO:0000256" key="4">
    <source>
        <dbReference type="ARBA" id="ARBA00023136"/>
    </source>
</evidence>
<dbReference type="OrthoDB" id="405996at2759"/>
<comment type="catalytic activity">
    <reaction evidence="5">
        <text>a 1,2-diacyl-sn-glycero-3-phospho-(1D-myo-inositol-3,5-bisphosphate) + H2O = a 1,2-diacyl-sn-glycero-3-phospho-(1D-myo-inositol-3-phosphate) + phosphate</text>
        <dbReference type="Rhea" id="RHEA:32955"/>
        <dbReference type="ChEBI" id="CHEBI:15377"/>
        <dbReference type="ChEBI" id="CHEBI:43474"/>
        <dbReference type="ChEBI" id="CHEBI:57923"/>
        <dbReference type="ChEBI" id="CHEBI:58088"/>
    </reaction>
</comment>
<evidence type="ECO:0000256" key="1">
    <source>
        <dbReference type="ARBA" id="ARBA00004148"/>
    </source>
</evidence>
<comment type="subunit">
    <text evidence="6">Component of the PI(3,5)P2 regulatory complex at least composed of ATG18, SAC/FIG4, FAB1 and VAC14.</text>
</comment>
<protein>
    <submittedName>
        <fullName evidence="10">Phosphoinositide phosphatase SAC2-like isoform X1</fullName>
    </submittedName>
</protein>
<evidence type="ECO:0000256" key="7">
    <source>
        <dbReference type="SAM" id="MobiDB-lite"/>
    </source>
</evidence>
<evidence type="ECO:0000256" key="5">
    <source>
        <dbReference type="ARBA" id="ARBA00023337"/>
    </source>
</evidence>
<keyword evidence="3" id="KW-0378">Hydrolase</keyword>
<dbReference type="GO" id="GO:0005774">
    <property type="term" value="C:vacuolar membrane"/>
    <property type="evidence" value="ECO:0007669"/>
    <property type="project" value="UniProtKB-SubCell"/>
</dbReference>
<evidence type="ECO:0000313" key="10">
    <source>
        <dbReference type="RefSeq" id="XP_031388232.1"/>
    </source>
</evidence>
<dbReference type="AlphaFoldDB" id="A0A6P8CU38"/>
<organism evidence="9 10">
    <name type="scientific">Punica granatum</name>
    <name type="common">Pomegranate</name>
    <dbReference type="NCBI Taxonomy" id="22663"/>
    <lineage>
        <taxon>Eukaryota</taxon>
        <taxon>Viridiplantae</taxon>
        <taxon>Streptophyta</taxon>
        <taxon>Embryophyta</taxon>
        <taxon>Tracheophyta</taxon>
        <taxon>Spermatophyta</taxon>
        <taxon>Magnoliopsida</taxon>
        <taxon>eudicotyledons</taxon>
        <taxon>Gunneridae</taxon>
        <taxon>Pentapetalae</taxon>
        <taxon>rosids</taxon>
        <taxon>malvids</taxon>
        <taxon>Myrtales</taxon>
        <taxon>Lythraceae</taxon>
        <taxon>Punica</taxon>
    </lineage>
</organism>
<keyword evidence="2" id="KW-0926">Vacuole</keyword>
<dbReference type="InterPro" id="IPR043573">
    <property type="entry name" value="Fig4-like"/>
</dbReference>
<feature type="region of interest" description="Disordered" evidence="7">
    <location>
        <begin position="461"/>
        <end position="506"/>
    </location>
</feature>
<dbReference type="GeneID" id="116201229"/>
<dbReference type="GO" id="GO:0046856">
    <property type="term" value="P:phosphatidylinositol dephosphorylation"/>
    <property type="evidence" value="ECO:0007669"/>
    <property type="project" value="InterPro"/>
</dbReference>
<keyword evidence="9" id="KW-1185">Reference proteome</keyword>
<dbReference type="RefSeq" id="XP_031388232.1">
    <property type="nucleotide sequence ID" value="XM_031532372.1"/>
</dbReference>
<feature type="compositionally biased region" description="Low complexity" evidence="7">
    <location>
        <begin position="474"/>
        <end position="483"/>
    </location>
</feature>
<comment type="subcellular location">
    <subcellularLocation>
        <location evidence="1">Vacuole membrane</location>
        <topology evidence="1">Peripheral membrane protein</topology>
    </subcellularLocation>
</comment>
<feature type="domain" description="SAC" evidence="8">
    <location>
        <begin position="165"/>
        <end position="583"/>
    </location>
</feature>
<dbReference type="Pfam" id="PF02383">
    <property type="entry name" value="Syja_N"/>
    <property type="match status" value="1"/>
</dbReference>
<evidence type="ECO:0000256" key="6">
    <source>
        <dbReference type="ARBA" id="ARBA00023464"/>
    </source>
</evidence>
<dbReference type="Proteomes" id="UP000515151">
    <property type="component" value="Chromosome 3"/>
</dbReference>
<dbReference type="GO" id="GO:0043813">
    <property type="term" value="F:phosphatidylinositol-3,5-bisphosphate 5-phosphatase activity"/>
    <property type="evidence" value="ECO:0007669"/>
    <property type="project" value="InterPro"/>
</dbReference>
<keyword evidence="4" id="KW-0472">Membrane</keyword>
<gene>
    <name evidence="10" type="primary">LOC116201229</name>
</gene>
<dbReference type="PANTHER" id="PTHR45738:SF25">
    <property type="entry name" value="PHOSPHOINOSITIDE PHOSPHATASE SAC3-RELATED"/>
    <property type="match status" value="1"/>
</dbReference>
<name>A0A6P8CU38_PUNGR</name>
<evidence type="ECO:0000259" key="8">
    <source>
        <dbReference type="PROSITE" id="PS50275"/>
    </source>
</evidence>
<reference evidence="10" key="2">
    <citation type="submission" date="2025-08" db="UniProtKB">
        <authorList>
            <consortium name="RefSeq"/>
        </authorList>
    </citation>
    <scope>IDENTIFICATION</scope>
    <source>
        <tissue evidence="10">Leaf</tissue>
    </source>
</reference>
<dbReference type="PANTHER" id="PTHR45738">
    <property type="entry name" value="POLYPHOSPHOINOSITIDE PHOSPHATASE"/>
    <property type="match status" value="1"/>
</dbReference>
<sequence>MAGAAEDKEEGSLSLAAGADSKSYFLQKFYLLETLSNFYIIGRDKTRSYWRVLKISRLEPSELNIVEDPTTYTERECAELLKRLREGNKANGGLKLVKRCYGIIGFIKFLGPYYMLLITEREEIGTICGHSVYTVTETDTIPIPNSSVLSNMALSKDEKRYKKLLRIVDLRKDFFFSYSYNIMFSLQKNLCDNETGQILHETMFVWNGYLTRQIRNNLRSTLWTVALVYGFFKQVTLSVLGKHFKFTLIARRSQHYAGTRYLTRGVNENGKVANDVETEQIVTEDVFGGRPIQISSVVQNRGSIPLVWSHESSRLNLRPEIICRTCEFSQSYPSHVKLLLTDFKFQFAVSKKDPKYGATRLHFENLFSRYGNPIVILDLVKTHEKKPRESVLSAEFLRAARVLREDLSEENGLVFYHLDLNKYFSSGATNALSLLCKSARKALDLTGLFYHHVVADLQPKESLTSQQKPEIDSDSSSVQEISSKVGDKNSSQNKGSNCTGDASENPRIKQRMLQNGVLRTNCIDCIDRTNVAQFAYGLVALGRQLQALGLSDDIEIDFDNPLAKDLMDLYEAMGDTLALQYGGSAAHNKIFCEIRGQWKPATQSQELFRTVQRYINNTYTDPEKQDAINLFLGHYRPQLGKPAIWEHAHNSNQHQNAGGQRVSYDEYRNASLFFRRSYSDGNILAGSDVNQVFENMFQKPSVEIVRGRTPLSESSPQISTGELLSHCRDTPSIASSQLLQASRDDHESDPGCNNERGDDCDCSDFINLDWLSSTESIFEEDAHQRGSIFRRKASAASESTVKGEEKWIISIPGVSKKFINWVADGGALFE</sequence>